<proteinExistence type="predicted"/>
<keyword evidence="8" id="KW-1185">Reference proteome</keyword>
<evidence type="ECO:0000313" key="8">
    <source>
        <dbReference type="Proteomes" id="UP000011750"/>
    </source>
</evidence>
<dbReference type="Proteomes" id="UP000011750">
    <property type="component" value="Chromosome A10"/>
</dbReference>
<dbReference type="SUPFAM" id="SSF90229">
    <property type="entry name" value="CCCH zinc finger"/>
    <property type="match status" value="1"/>
</dbReference>
<dbReference type="EnsemblPlants" id="Bra002780.1">
    <property type="protein sequence ID" value="Bra002780.1-P"/>
    <property type="gene ID" value="Bra002780"/>
</dbReference>
<evidence type="ECO:0000256" key="1">
    <source>
        <dbReference type="ARBA" id="ARBA00022723"/>
    </source>
</evidence>
<dbReference type="Gramene" id="Bra002780.1">
    <property type="protein sequence ID" value="Bra002780.1-P"/>
    <property type="gene ID" value="Bra002780"/>
</dbReference>
<keyword evidence="4 5" id="KW-0862">Zinc</keyword>
<organism evidence="7 8">
    <name type="scientific">Brassica campestris</name>
    <name type="common">Field mustard</name>
    <dbReference type="NCBI Taxonomy" id="3711"/>
    <lineage>
        <taxon>Eukaryota</taxon>
        <taxon>Viridiplantae</taxon>
        <taxon>Streptophyta</taxon>
        <taxon>Embryophyta</taxon>
        <taxon>Tracheophyta</taxon>
        <taxon>Spermatophyta</taxon>
        <taxon>Magnoliopsida</taxon>
        <taxon>eudicotyledons</taxon>
        <taxon>Gunneridae</taxon>
        <taxon>Pentapetalae</taxon>
        <taxon>rosids</taxon>
        <taxon>malvids</taxon>
        <taxon>Brassicales</taxon>
        <taxon>Brassicaceae</taxon>
        <taxon>Brassiceae</taxon>
        <taxon>Brassica</taxon>
    </lineage>
</organism>
<dbReference type="eggNOG" id="KOG1040">
    <property type="taxonomic scope" value="Eukaryota"/>
</dbReference>
<keyword evidence="3 5" id="KW-0863">Zinc-finger</keyword>
<keyword evidence="1 5" id="KW-0479">Metal-binding</keyword>
<dbReference type="STRING" id="51351.M4CEZ8"/>
<dbReference type="GO" id="GO:0045892">
    <property type="term" value="P:negative regulation of DNA-templated transcription"/>
    <property type="evidence" value="ECO:0007669"/>
    <property type="project" value="InterPro"/>
</dbReference>
<evidence type="ECO:0000256" key="5">
    <source>
        <dbReference type="PROSITE-ProRule" id="PRU00723"/>
    </source>
</evidence>
<reference evidence="7" key="3">
    <citation type="submission" date="2023-03" db="UniProtKB">
        <authorList>
            <consortium name="EnsemblPlants"/>
        </authorList>
    </citation>
    <scope>IDENTIFICATION</scope>
    <source>
        <strain evidence="7">cv. Chiifu-401-42</strain>
    </source>
</reference>
<dbReference type="HOGENOM" id="CLU_1920043_0_0_1"/>
<dbReference type="GO" id="GO:0008270">
    <property type="term" value="F:zinc ion binding"/>
    <property type="evidence" value="ECO:0007669"/>
    <property type="project" value="UniProtKB-KW"/>
</dbReference>
<dbReference type="InterPro" id="IPR045124">
    <property type="entry name" value="Su(sable)-like"/>
</dbReference>
<evidence type="ECO:0000313" key="7">
    <source>
        <dbReference type="EnsemblPlants" id="Bra002780.1-P"/>
    </source>
</evidence>
<protein>
    <recommendedName>
        <fullName evidence="6">C3H1-type domain-containing protein</fullName>
    </recommendedName>
</protein>
<evidence type="ECO:0000256" key="4">
    <source>
        <dbReference type="ARBA" id="ARBA00022833"/>
    </source>
</evidence>
<evidence type="ECO:0000259" key="6">
    <source>
        <dbReference type="PROSITE" id="PS50103"/>
    </source>
</evidence>
<feature type="domain" description="C3H1-type" evidence="6">
    <location>
        <begin position="50"/>
        <end position="78"/>
    </location>
</feature>
<dbReference type="Gene3D" id="4.10.1000.10">
    <property type="entry name" value="Zinc finger, CCCH-type"/>
    <property type="match status" value="1"/>
</dbReference>
<dbReference type="PANTHER" id="PTHR13119:SF12">
    <property type="entry name" value="PROTEIN SUPPRESSOR OF SABLE"/>
    <property type="match status" value="1"/>
</dbReference>
<feature type="zinc finger region" description="C3H1-type" evidence="5">
    <location>
        <begin position="50"/>
        <end position="78"/>
    </location>
</feature>
<accession>M4CEZ8</accession>
<dbReference type="OMA" id="CHEGGDT"/>
<dbReference type="GO" id="GO:0003723">
    <property type="term" value="F:RNA binding"/>
    <property type="evidence" value="ECO:0007669"/>
    <property type="project" value="InterPro"/>
</dbReference>
<reference evidence="7 8" key="1">
    <citation type="journal article" date="2011" name="Nat. Genet.">
        <title>The genome of the mesopolyploid crop species Brassica rapa.</title>
        <authorList>
            <consortium name="Brassica rapa Genome Sequencing Project Consortium"/>
            <person name="Wang X."/>
            <person name="Wang H."/>
            <person name="Wang J."/>
            <person name="Sun R."/>
            <person name="Wu J."/>
            <person name="Liu S."/>
            <person name="Bai Y."/>
            <person name="Mun J.H."/>
            <person name="Bancroft I."/>
            <person name="Cheng F."/>
            <person name="Huang S."/>
            <person name="Li X."/>
            <person name="Hua W."/>
            <person name="Wang J."/>
            <person name="Wang X."/>
            <person name="Freeling M."/>
            <person name="Pires J.C."/>
            <person name="Paterson A.H."/>
            <person name="Chalhoub B."/>
            <person name="Wang B."/>
            <person name="Hayward A."/>
            <person name="Sharpe A.G."/>
            <person name="Park B.S."/>
            <person name="Weisshaar B."/>
            <person name="Liu B."/>
            <person name="Li B."/>
            <person name="Liu B."/>
            <person name="Tong C."/>
            <person name="Song C."/>
            <person name="Duran C."/>
            <person name="Peng C."/>
            <person name="Geng C."/>
            <person name="Koh C."/>
            <person name="Lin C."/>
            <person name="Edwards D."/>
            <person name="Mu D."/>
            <person name="Shen D."/>
            <person name="Soumpourou E."/>
            <person name="Li F."/>
            <person name="Fraser F."/>
            <person name="Conant G."/>
            <person name="Lassalle G."/>
            <person name="King G.J."/>
            <person name="Bonnema G."/>
            <person name="Tang H."/>
            <person name="Wang H."/>
            <person name="Belcram H."/>
            <person name="Zhou H."/>
            <person name="Hirakawa H."/>
            <person name="Abe H."/>
            <person name="Guo H."/>
            <person name="Wang H."/>
            <person name="Jin H."/>
            <person name="Parkin I.A."/>
            <person name="Batley J."/>
            <person name="Kim J.S."/>
            <person name="Just J."/>
            <person name="Li J."/>
            <person name="Xu J."/>
            <person name="Deng J."/>
            <person name="Kim J.A."/>
            <person name="Li J."/>
            <person name="Yu J."/>
            <person name="Meng J."/>
            <person name="Wang J."/>
            <person name="Min J."/>
            <person name="Poulain J."/>
            <person name="Wang J."/>
            <person name="Hatakeyama K."/>
            <person name="Wu K."/>
            <person name="Wang L."/>
            <person name="Fang L."/>
            <person name="Trick M."/>
            <person name="Links M.G."/>
            <person name="Zhao M."/>
            <person name="Jin M."/>
            <person name="Ramchiary N."/>
            <person name="Drou N."/>
            <person name="Berkman P.J."/>
            <person name="Cai Q."/>
            <person name="Huang Q."/>
            <person name="Li R."/>
            <person name="Tabata S."/>
            <person name="Cheng S."/>
            <person name="Zhang S."/>
            <person name="Zhang S."/>
            <person name="Huang S."/>
            <person name="Sato S."/>
            <person name="Sun S."/>
            <person name="Kwon S.J."/>
            <person name="Choi S.R."/>
            <person name="Lee T.H."/>
            <person name="Fan W."/>
            <person name="Zhao X."/>
            <person name="Tan X."/>
            <person name="Xu X."/>
            <person name="Wang Y."/>
            <person name="Qiu Y."/>
            <person name="Yin Y."/>
            <person name="Li Y."/>
            <person name="Du Y."/>
            <person name="Liao Y."/>
            <person name="Lim Y."/>
            <person name="Narusaka Y."/>
            <person name="Wang Y."/>
            <person name="Wang Z."/>
            <person name="Li Z."/>
            <person name="Wang Z."/>
            <person name="Xiong Z."/>
            <person name="Zhang Z."/>
        </authorList>
    </citation>
    <scope>NUCLEOTIDE SEQUENCE [LARGE SCALE GENOMIC DNA]</scope>
    <source>
        <strain evidence="7 8">cv. Chiifu-401-42</strain>
    </source>
</reference>
<dbReference type="PANTHER" id="PTHR13119">
    <property type="entry name" value="ZINC FINGER CCCH DOMAIN-CONTAINING PROTEI"/>
    <property type="match status" value="1"/>
</dbReference>
<reference evidence="7 8" key="2">
    <citation type="journal article" date="2018" name="Hortic Res">
        <title>Improved Brassica rapa reference genome by single-molecule sequencing and chromosome conformation capture technologies.</title>
        <authorList>
            <person name="Zhang L."/>
            <person name="Cai X."/>
            <person name="Wu J."/>
            <person name="Liu M."/>
            <person name="Grob S."/>
            <person name="Cheng F."/>
            <person name="Liang J."/>
            <person name="Cai C."/>
            <person name="Liu Z."/>
            <person name="Liu B."/>
            <person name="Wang F."/>
            <person name="Li S."/>
            <person name="Liu F."/>
            <person name="Li X."/>
            <person name="Cheng L."/>
            <person name="Yang W."/>
            <person name="Li M.H."/>
            <person name="Grossniklaus U."/>
            <person name="Zheng H."/>
            <person name="Wang X."/>
        </authorList>
    </citation>
    <scope>NUCLEOTIDE SEQUENCE [LARGE SCALE GENOMIC DNA]</scope>
    <source>
        <strain evidence="7 8">cv. Chiifu-401-42</strain>
    </source>
</reference>
<name>M4CEZ8_BRACM</name>
<dbReference type="AlphaFoldDB" id="M4CEZ8"/>
<dbReference type="InParanoid" id="M4CEZ8"/>
<evidence type="ECO:0000256" key="2">
    <source>
        <dbReference type="ARBA" id="ARBA00022737"/>
    </source>
</evidence>
<dbReference type="InterPro" id="IPR036855">
    <property type="entry name" value="Znf_CCCH_sf"/>
</dbReference>
<sequence>MASRTCLKNKSAPSKEAKARKKLFFMLGRKELNSVYHWGVKKLKPVARKPKPTKFCRYYLKGPCHEGGDTCKFSHDATPETKSLPCCHFAKRTELFIIKQNAQNSGNSELEAVTTENLCSFGASKRDQFLII</sequence>
<keyword evidence="2" id="KW-0677">Repeat</keyword>
<dbReference type="PROSITE" id="PS50103">
    <property type="entry name" value="ZF_C3H1"/>
    <property type="match status" value="1"/>
</dbReference>
<evidence type="ECO:0000256" key="3">
    <source>
        <dbReference type="ARBA" id="ARBA00022771"/>
    </source>
</evidence>
<dbReference type="InterPro" id="IPR000571">
    <property type="entry name" value="Znf_CCCH"/>
</dbReference>